<dbReference type="GO" id="GO:0008270">
    <property type="term" value="F:zinc ion binding"/>
    <property type="evidence" value="ECO:0007669"/>
    <property type="project" value="UniProtKB-KW"/>
</dbReference>
<evidence type="ECO:0000256" key="1">
    <source>
        <dbReference type="PROSITE-ProRule" id="PRU00047"/>
    </source>
</evidence>
<sequence>MATTNELSFEELDPGDRSTKKVRTLNDTSNDSYMEDFSNSPQVTKEDPVNKVSYLNKLLGNKERKKAVRFNTDKPLNTDKVKVMSPTKTQPYNKFVLVDDYLWSIQKTWKENTIILKLEGSYINYNILSAKICSLWNLTGDDELMDLSYGCYILKLENLDRMEYILIEGPWIMEMPVEYYQEEILFAIASSLRSLVKIDPNTYWNLRGKFGRMCVQLDLKKQLQGIIDINGKLYKLTYENLPAICFNCGRVGHRKENCPAKVVCPEKATAEMKTSAEAETSRDMEKDYIGDTTQESEGTLEKGTELDDSLNGTGGASIFGQNSDKQQNIQRSYQPNNNPKKRNFGTRGQKSEAGKKTDHRRRSERTTELFKNPTFMVRAPQEKTSDVEARGPRIKSNVIILGTIQTLNTSTATEEHQKSLLTANISKPQHESGMRERPIFHAKISFSHSSVPEVQMGEHNKDESPILASGCNGELQLCSGPIGQNLRAGTESQLEREEQTDGDIEFLVVADPGCNEGSRRRDRRRISMELGIGCSENLGNYLGVPLVHDRVSPRLFRELIDKVQARLSSWKAKLLNFAAHMTLLKLVMAALPVHTMQSTWLSQGTCNQLDRLNRAFL</sequence>
<feature type="compositionally biased region" description="Polar residues" evidence="2">
    <location>
        <begin position="319"/>
        <end position="338"/>
    </location>
</feature>
<dbReference type="AlphaFoldDB" id="A0AAV6WVS4"/>
<dbReference type="PANTHER" id="PTHR31286">
    <property type="entry name" value="GLYCINE-RICH CELL WALL STRUCTURAL PROTEIN 1.8-LIKE"/>
    <property type="match status" value="1"/>
</dbReference>
<dbReference type="InterPro" id="IPR025836">
    <property type="entry name" value="Zn_knuckle_CX2CX4HX4C"/>
</dbReference>
<dbReference type="Proteomes" id="UP000826271">
    <property type="component" value="Unassembled WGS sequence"/>
</dbReference>
<feature type="compositionally biased region" description="Basic and acidic residues" evidence="2">
    <location>
        <begin position="380"/>
        <end position="390"/>
    </location>
</feature>
<dbReference type="GO" id="GO:0003676">
    <property type="term" value="F:nucleic acid binding"/>
    <property type="evidence" value="ECO:0007669"/>
    <property type="project" value="InterPro"/>
</dbReference>
<keyword evidence="5" id="KW-1185">Reference proteome</keyword>
<keyword evidence="1" id="KW-0862">Zinc</keyword>
<evidence type="ECO:0000313" key="4">
    <source>
        <dbReference type="EMBL" id="KAG8371078.1"/>
    </source>
</evidence>
<evidence type="ECO:0000256" key="2">
    <source>
        <dbReference type="SAM" id="MobiDB-lite"/>
    </source>
</evidence>
<organism evidence="4 5">
    <name type="scientific">Buddleja alternifolia</name>
    <dbReference type="NCBI Taxonomy" id="168488"/>
    <lineage>
        <taxon>Eukaryota</taxon>
        <taxon>Viridiplantae</taxon>
        <taxon>Streptophyta</taxon>
        <taxon>Embryophyta</taxon>
        <taxon>Tracheophyta</taxon>
        <taxon>Spermatophyta</taxon>
        <taxon>Magnoliopsida</taxon>
        <taxon>eudicotyledons</taxon>
        <taxon>Gunneridae</taxon>
        <taxon>Pentapetalae</taxon>
        <taxon>asterids</taxon>
        <taxon>lamiids</taxon>
        <taxon>Lamiales</taxon>
        <taxon>Scrophulariaceae</taxon>
        <taxon>Buddlejeae</taxon>
        <taxon>Buddleja</taxon>
    </lineage>
</organism>
<comment type="caution">
    <text evidence="4">The sequence shown here is derived from an EMBL/GenBank/DDBJ whole genome shotgun (WGS) entry which is preliminary data.</text>
</comment>
<dbReference type="EMBL" id="WHWC01000013">
    <property type="protein sequence ID" value="KAG8371078.1"/>
    <property type="molecule type" value="Genomic_DNA"/>
</dbReference>
<dbReference type="PANTHER" id="PTHR31286:SF99">
    <property type="entry name" value="DUF4283 DOMAIN-CONTAINING PROTEIN"/>
    <property type="match status" value="1"/>
</dbReference>
<feature type="domain" description="CCHC-type" evidence="3">
    <location>
        <begin position="245"/>
        <end position="259"/>
    </location>
</feature>
<dbReference type="Pfam" id="PF14392">
    <property type="entry name" value="zf-CCHC_4"/>
    <property type="match status" value="1"/>
</dbReference>
<feature type="compositionally biased region" description="Polar residues" evidence="2">
    <location>
        <begin position="25"/>
        <end position="43"/>
    </location>
</feature>
<protein>
    <recommendedName>
        <fullName evidence="3">CCHC-type domain-containing protein</fullName>
    </recommendedName>
</protein>
<accession>A0AAV6WVS4</accession>
<dbReference type="InterPro" id="IPR036875">
    <property type="entry name" value="Znf_CCHC_sf"/>
</dbReference>
<name>A0AAV6WVS4_9LAMI</name>
<feature type="region of interest" description="Disordered" evidence="2">
    <location>
        <begin position="292"/>
        <end position="390"/>
    </location>
</feature>
<keyword evidence="1" id="KW-0479">Metal-binding</keyword>
<dbReference type="SMART" id="SM00343">
    <property type="entry name" value="ZnF_C2HC"/>
    <property type="match status" value="1"/>
</dbReference>
<evidence type="ECO:0000259" key="3">
    <source>
        <dbReference type="PROSITE" id="PS50158"/>
    </source>
</evidence>
<dbReference type="InterPro" id="IPR001878">
    <property type="entry name" value="Znf_CCHC"/>
</dbReference>
<keyword evidence="1" id="KW-0863">Zinc-finger</keyword>
<reference evidence="4" key="1">
    <citation type="submission" date="2019-10" db="EMBL/GenBank/DDBJ databases">
        <authorList>
            <person name="Zhang R."/>
            <person name="Pan Y."/>
            <person name="Wang J."/>
            <person name="Ma R."/>
            <person name="Yu S."/>
        </authorList>
    </citation>
    <scope>NUCLEOTIDE SEQUENCE</scope>
    <source>
        <strain evidence="4">LA-IB0</strain>
        <tissue evidence="4">Leaf</tissue>
    </source>
</reference>
<evidence type="ECO:0000313" key="5">
    <source>
        <dbReference type="Proteomes" id="UP000826271"/>
    </source>
</evidence>
<dbReference type="InterPro" id="IPR040256">
    <property type="entry name" value="At4g02000-like"/>
</dbReference>
<feature type="region of interest" description="Disordered" evidence="2">
    <location>
        <begin position="1"/>
        <end position="45"/>
    </location>
</feature>
<dbReference type="PROSITE" id="PS50158">
    <property type="entry name" value="ZF_CCHC"/>
    <property type="match status" value="1"/>
</dbReference>
<proteinExistence type="predicted"/>
<gene>
    <name evidence="4" type="ORF">BUALT_Bualt13G0049500</name>
</gene>
<dbReference type="SUPFAM" id="SSF57756">
    <property type="entry name" value="Retrovirus zinc finger-like domains"/>
    <property type="match status" value="1"/>
</dbReference>